<dbReference type="AlphaFoldDB" id="A0ABD3DQ28"/>
<dbReference type="Gene3D" id="3.40.395.10">
    <property type="entry name" value="Adenoviral Proteinase, Chain A"/>
    <property type="match status" value="1"/>
</dbReference>
<evidence type="ECO:0000313" key="4">
    <source>
        <dbReference type="Proteomes" id="UP001632038"/>
    </source>
</evidence>
<comment type="caution">
    <text evidence="3">The sequence shown here is derived from an EMBL/GenBank/DDBJ whole genome shotgun (WGS) entry which is preliminary data.</text>
</comment>
<organism evidence="3 4">
    <name type="scientific">Castilleja foliolosa</name>
    <dbReference type="NCBI Taxonomy" id="1961234"/>
    <lineage>
        <taxon>Eukaryota</taxon>
        <taxon>Viridiplantae</taxon>
        <taxon>Streptophyta</taxon>
        <taxon>Embryophyta</taxon>
        <taxon>Tracheophyta</taxon>
        <taxon>Spermatophyta</taxon>
        <taxon>Magnoliopsida</taxon>
        <taxon>eudicotyledons</taxon>
        <taxon>Gunneridae</taxon>
        <taxon>Pentapetalae</taxon>
        <taxon>asterids</taxon>
        <taxon>lamiids</taxon>
        <taxon>Lamiales</taxon>
        <taxon>Orobanchaceae</taxon>
        <taxon>Pedicularideae</taxon>
        <taxon>Castillejinae</taxon>
        <taxon>Castilleja</taxon>
    </lineage>
</organism>
<keyword evidence="1" id="KW-0175">Coiled coil</keyword>
<dbReference type="InterPro" id="IPR038765">
    <property type="entry name" value="Papain-like_cys_pep_sf"/>
</dbReference>
<accession>A0ABD3DQ28</accession>
<proteinExistence type="predicted"/>
<dbReference type="SUPFAM" id="SSF54001">
    <property type="entry name" value="Cysteine proteinases"/>
    <property type="match status" value="1"/>
</dbReference>
<name>A0ABD3DQ28_9LAMI</name>
<dbReference type="EMBL" id="JAVIJP010000015">
    <property type="protein sequence ID" value="KAL3644393.1"/>
    <property type="molecule type" value="Genomic_DNA"/>
</dbReference>
<reference evidence="4" key="1">
    <citation type="journal article" date="2024" name="IScience">
        <title>Strigolactones Initiate the Formation of Haustorium-like Structures in Castilleja.</title>
        <authorList>
            <person name="Buerger M."/>
            <person name="Peterson D."/>
            <person name="Chory J."/>
        </authorList>
    </citation>
    <scope>NUCLEOTIDE SEQUENCE [LARGE SCALE GENOMIC DNA]</scope>
</reference>
<gene>
    <name evidence="3" type="ORF">CASFOL_012325</name>
</gene>
<dbReference type="Proteomes" id="UP001632038">
    <property type="component" value="Unassembled WGS sequence"/>
</dbReference>
<evidence type="ECO:0000313" key="3">
    <source>
        <dbReference type="EMBL" id="KAL3644393.1"/>
    </source>
</evidence>
<protein>
    <submittedName>
        <fullName evidence="3">Uncharacterized protein</fullName>
    </submittedName>
</protein>
<evidence type="ECO:0000256" key="1">
    <source>
        <dbReference type="SAM" id="Coils"/>
    </source>
</evidence>
<feature type="region of interest" description="Disordered" evidence="2">
    <location>
        <begin position="117"/>
        <end position="164"/>
    </location>
</feature>
<feature type="coiled-coil region" evidence="1">
    <location>
        <begin position="82"/>
        <end position="109"/>
    </location>
</feature>
<feature type="compositionally biased region" description="Pro residues" evidence="2">
    <location>
        <begin position="134"/>
        <end position="159"/>
    </location>
</feature>
<evidence type="ECO:0000256" key="2">
    <source>
        <dbReference type="SAM" id="MobiDB-lite"/>
    </source>
</evidence>
<keyword evidence="4" id="KW-1185">Reference proteome</keyword>
<sequence length="526" mass="60538">MARYFLVFVTILALSLFIMSFVKIEEIGKGITALSLRPTKRTRTTESPNVDSEELLTSILEGVRRDNELLVQRVMREVREIQEMASRKVDDMRSEIEELKKTVEELRQRVSYVPFEDYAQFENTPSPSPTKETPSPPPPPPEIQKTPSPPPSERTPSPPEFLKTTPADEVFVPFEDDFLDEIAAFTDNMEYARVRGAKEPSSTPILRVPVQTGKPFSPIRVTTTAMMKQQEKAKDSVFRVRPAVRPPKDSNEAFVLSDRHKEQIRAYLAYLSSDSEEARDIENIFPETAAFFKEIEDSKKTMEIQVVDAYLRILNFSPEFLGCHPEGKGKFTILGHFFCYTIDDIFRKKYTREIIPDGLKGKAEKLNLQDEQVKILLNIVLGKTTVVTEKWGPLVPFTEVQKCEVWIFDSMAICTDKAQRENRYLKTLSLRRILQAILKASGFYKVRKDLKPVYREWDLRFADKDYCFRLEEILSCGPFALKMMEVLVSRRALPYITEDNIGSIRRSIAERIFSYSKPAKTNVPLL</sequence>